<feature type="non-terminal residue" evidence="2">
    <location>
        <position position="1"/>
    </location>
</feature>
<proteinExistence type="predicted"/>
<comment type="caution">
    <text evidence="2">The sequence shown here is derived from an EMBL/GenBank/DDBJ whole genome shotgun (WGS) entry which is preliminary data.</text>
</comment>
<gene>
    <name evidence="2" type="ORF">Tci_692435</name>
</gene>
<dbReference type="EMBL" id="BKCJ010574882">
    <property type="protein sequence ID" value="GFB20464.1"/>
    <property type="molecule type" value="Genomic_DNA"/>
</dbReference>
<feature type="region of interest" description="Disordered" evidence="1">
    <location>
        <begin position="384"/>
        <end position="435"/>
    </location>
</feature>
<evidence type="ECO:0000256" key="1">
    <source>
        <dbReference type="SAM" id="MobiDB-lite"/>
    </source>
</evidence>
<reference evidence="2" key="1">
    <citation type="journal article" date="2019" name="Sci. Rep.">
        <title>Draft genome of Tanacetum cinerariifolium, the natural source of mosquito coil.</title>
        <authorList>
            <person name="Yamashiro T."/>
            <person name="Shiraishi A."/>
            <person name="Satake H."/>
            <person name="Nakayama K."/>
        </authorList>
    </citation>
    <scope>NUCLEOTIDE SEQUENCE</scope>
</reference>
<evidence type="ECO:0008006" key="3">
    <source>
        <dbReference type="Google" id="ProtNLM"/>
    </source>
</evidence>
<name>A0A699L0N6_TANCI</name>
<protein>
    <recommendedName>
        <fullName evidence="3">Retrovirus-related Pol polyprotein from transposon TNT 1-94</fullName>
    </recommendedName>
</protein>
<evidence type="ECO:0000313" key="2">
    <source>
        <dbReference type="EMBL" id="GFB20464.1"/>
    </source>
</evidence>
<feature type="compositionally biased region" description="Polar residues" evidence="1">
    <location>
        <begin position="424"/>
        <end position="435"/>
    </location>
</feature>
<organism evidence="2">
    <name type="scientific">Tanacetum cinerariifolium</name>
    <name type="common">Dalmatian daisy</name>
    <name type="synonym">Chrysanthemum cinerariifolium</name>
    <dbReference type="NCBI Taxonomy" id="118510"/>
    <lineage>
        <taxon>Eukaryota</taxon>
        <taxon>Viridiplantae</taxon>
        <taxon>Streptophyta</taxon>
        <taxon>Embryophyta</taxon>
        <taxon>Tracheophyta</taxon>
        <taxon>Spermatophyta</taxon>
        <taxon>Magnoliopsida</taxon>
        <taxon>eudicotyledons</taxon>
        <taxon>Gunneridae</taxon>
        <taxon>Pentapetalae</taxon>
        <taxon>asterids</taxon>
        <taxon>campanulids</taxon>
        <taxon>Asterales</taxon>
        <taxon>Asteraceae</taxon>
        <taxon>Asteroideae</taxon>
        <taxon>Anthemideae</taxon>
        <taxon>Anthemidinae</taxon>
        <taxon>Tanacetum</taxon>
    </lineage>
</organism>
<accession>A0A699L0N6</accession>
<dbReference type="AlphaFoldDB" id="A0A699L0N6"/>
<sequence>RLPDQTFNDLSFEDEILAFLRFLRHSGEIKKLTDKNVDFAYLLWEDFVYQVKHKDAKKSNEIYYPGFTKVVIYYFMTKDPSIPKRNKFGVILPIELINKDIINSEAYKEYYAVASEAAPPKTKASVRKTKSSFDTSITPPIATGTRLSTSAKSKQPAKASKAKSLTGFPMYLLKSLMKKFLRNQVMKKMMMIEEGQDAEDDEDELYRDVNINLEGRVVQMADVYTTQEFEDTHVTLTPVNPDGIDSLFETTSQIDVQAPTIVASLTFSAPTLTPSTIPTISTVLQAPTPPSTILQDLPNFSSLFGFDHRLKTLEANFFKFTSYVVTAGLSEMELKKILIEKMKGNNSIHKSDEQMNLYKALVEAYESDKIILDTYGDIVTLKRRRDDDADKDEEPSAGSDRGSKRRRDGNEPELTSAQKEKATRTTGKFTQGSKS</sequence>